<accession>A0A8S4RC53</accession>
<dbReference type="EMBL" id="CAKXAJ010025084">
    <property type="protein sequence ID" value="CAH2234839.1"/>
    <property type="molecule type" value="Genomic_DNA"/>
</dbReference>
<dbReference type="AlphaFoldDB" id="A0A8S4RC53"/>
<name>A0A8S4RC53_9NEOP</name>
<evidence type="ECO:0000313" key="1">
    <source>
        <dbReference type="EMBL" id="CAH2234839.1"/>
    </source>
</evidence>
<keyword evidence="2" id="KW-1185">Reference proteome</keyword>
<dbReference type="Proteomes" id="UP000838756">
    <property type="component" value="Unassembled WGS sequence"/>
</dbReference>
<protein>
    <submittedName>
        <fullName evidence="1">Jg13241 protein</fullName>
    </submittedName>
</protein>
<reference evidence="1" key="1">
    <citation type="submission" date="2022-03" db="EMBL/GenBank/DDBJ databases">
        <authorList>
            <person name="Lindestad O."/>
        </authorList>
    </citation>
    <scope>NUCLEOTIDE SEQUENCE</scope>
</reference>
<comment type="caution">
    <text evidence="1">The sequence shown here is derived from an EMBL/GenBank/DDBJ whole genome shotgun (WGS) entry which is preliminary data.</text>
</comment>
<evidence type="ECO:0000313" key="2">
    <source>
        <dbReference type="Proteomes" id="UP000838756"/>
    </source>
</evidence>
<sequence length="77" mass="8407">MHGDFINHSVMMGGIDLAGLGIEPTALDAESRVAAHCGILDDTTAGSDMRYRMLEHLVFCGIPDPTAQRHLQQQIKM</sequence>
<organism evidence="1 2">
    <name type="scientific">Pararge aegeria aegeria</name>
    <dbReference type="NCBI Taxonomy" id="348720"/>
    <lineage>
        <taxon>Eukaryota</taxon>
        <taxon>Metazoa</taxon>
        <taxon>Ecdysozoa</taxon>
        <taxon>Arthropoda</taxon>
        <taxon>Hexapoda</taxon>
        <taxon>Insecta</taxon>
        <taxon>Pterygota</taxon>
        <taxon>Neoptera</taxon>
        <taxon>Endopterygota</taxon>
        <taxon>Lepidoptera</taxon>
        <taxon>Glossata</taxon>
        <taxon>Ditrysia</taxon>
        <taxon>Papilionoidea</taxon>
        <taxon>Nymphalidae</taxon>
        <taxon>Satyrinae</taxon>
        <taxon>Satyrini</taxon>
        <taxon>Parargina</taxon>
        <taxon>Pararge</taxon>
    </lineage>
</organism>
<gene>
    <name evidence="1" type="primary">jg13241</name>
    <name evidence="1" type="ORF">PAEG_LOCUS12565</name>
</gene>
<proteinExistence type="predicted"/>